<evidence type="ECO:0000313" key="7">
    <source>
        <dbReference type="EMBL" id="KAJ8275041.1"/>
    </source>
</evidence>
<feature type="region of interest" description="Disordered" evidence="6">
    <location>
        <begin position="233"/>
        <end position="268"/>
    </location>
</feature>
<sequence length="284" mass="30812">MLGETVIQCVESNLDNIENSKPSGLTSHHAGASLNKTRQALLKKGGRRFRSSPAGLQGRHHHCPQQHPKHPGVLRSNPTRFTDINNNTVVAGSKPPVPPNTETAASRIQATVLTLHQFKQGAKKELLKTKTGRGEKAPQPGGQSLHSFSKHEHTGQNLNARCQKNKHSNALGSVPSGKRNDNSCRQKPSSPLELYRRGGKKPLNLAANVNIVNVSPAEPPIAEENLNDGEKTYAGAKFSEPPSPSVLPKPPSHWMGEKAPVHSDNSREQMTVHLKTLLKVQAKP</sequence>
<dbReference type="GO" id="GO:0005634">
    <property type="term" value="C:nucleus"/>
    <property type="evidence" value="ECO:0007669"/>
    <property type="project" value="UniProtKB-SubCell"/>
</dbReference>
<evidence type="ECO:0000313" key="8">
    <source>
        <dbReference type="Proteomes" id="UP001152803"/>
    </source>
</evidence>
<comment type="subcellular location">
    <subcellularLocation>
        <location evidence="1">Nucleus</location>
    </subcellularLocation>
</comment>
<evidence type="ECO:0000256" key="5">
    <source>
        <dbReference type="ARBA" id="ARBA00023242"/>
    </source>
</evidence>
<dbReference type="EMBL" id="JAFJMO010000006">
    <property type="protein sequence ID" value="KAJ8275041.1"/>
    <property type="molecule type" value="Genomic_DNA"/>
</dbReference>
<dbReference type="OrthoDB" id="8959733at2759"/>
<proteinExistence type="predicted"/>
<dbReference type="InterPro" id="IPR028322">
    <property type="entry name" value="PNRC-like_rgn"/>
</dbReference>
<dbReference type="PANTHER" id="PTHR15405">
    <property type="entry name" value="PROLINE-RICH NUCLEAR RECEPTOR COACTIVATOR"/>
    <property type="match status" value="1"/>
</dbReference>
<protein>
    <recommendedName>
        <fullName evidence="9">Proline-rich nuclear receptor coactivator 1</fullName>
    </recommendedName>
</protein>
<gene>
    <name evidence="7" type="ORF">COCON_G00096660</name>
</gene>
<dbReference type="AlphaFoldDB" id="A0A9Q1DN03"/>
<feature type="compositionally biased region" description="Pro residues" evidence="6">
    <location>
        <begin position="241"/>
        <end position="251"/>
    </location>
</feature>
<comment type="caution">
    <text evidence="7">The sequence shown here is derived from an EMBL/GenBank/DDBJ whole genome shotgun (WGS) entry which is preliminary data.</text>
</comment>
<keyword evidence="5" id="KW-0539">Nucleus</keyword>
<dbReference type="Pfam" id="PF15365">
    <property type="entry name" value="PNRC"/>
    <property type="match status" value="1"/>
</dbReference>
<feature type="compositionally biased region" description="Basic residues" evidence="6">
    <location>
        <begin position="58"/>
        <end position="72"/>
    </location>
</feature>
<reference evidence="7" key="1">
    <citation type="journal article" date="2023" name="Science">
        <title>Genome structures resolve the early diversification of teleost fishes.</title>
        <authorList>
            <person name="Parey E."/>
            <person name="Louis A."/>
            <person name="Montfort J."/>
            <person name="Bouchez O."/>
            <person name="Roques C."/>
            <person name="Iampietro C."/>
            <person name="Lluch J."/>
            <person name="Castinel A."/>
            <person name="Donnadieu C."/>
            <person name="Desvignes T."/>
            <person name="Floi Bucao C."/>
            <person name="Jouanno E."/>
            <person name="Wen M."/>
            <person name="Mejri S."/>
            <person name="Dirks R."/>
            <person name="Jansen H."/>
            <person name="Henkel C."/>
            <person name="Chen W.J."/>
            <person name="Zahm M."/>
            <person name="Cabau C."/>
            <person name="Klopp C."/>
            <person name="Thompson A.W."/>
            <person name="Robinson-Rechavi M."/>
            <person name="Braasch I."/>
            <person name="Lecointre G."/>
            <person name="Bobe J."/>
            <person name="Postlethwait J.H."/>
            <person name="Berthelot C."/>
            <person name="Roest Crollius H."/>
            <person name="Guiguen Y."/>
        </authorList>
    </citation>
    <scope>NUCLEOTIDE SEQUENCE</scope>
    <source>
        <strain evidence="7">Concon-B</strain>
    </source>
</reference>
<accession>A0A9Q1DN03</accession>
<dbReference type="GO" id="GO:0016071">
    <property type="term" value="P:mRNA metabolic process"/>
    <property type="evidence" value="ECO:0007669"/>
    <property type="project" value="UniProtKB-ARBA"/>
</dbReference>
<feature type="compositionally biased region" description="Basic and acidic residues" evidence="6">
    <location>
        <begin position="255"/>
        <end position="267"/>
    </location>
</feature>
<feature type="region of interest" description="Disordered" evidence="6">
    <location>
        <begin position="51"/>
        <end position="79"/>
    </location>
</feature>
<keyword evidence="2" id="KW-0805">Transcription regulation</keyword>
<evidence type="ECO:0000256" key="2">
    <source>
        <dbReference type="ARBA" id="ARBA00023015"/>
    </source>
</evidence>
<name>A0A9Q1DN03_CONCO</name>
<feature type="region of interest" description="Disordered" evidence="6">
    <location>
        <begin position="167"/>
        <end position="197"/>
    </location>
</feature>
<evidence type="ECO:0000256" key="3">
    <source>
        <dbReference type="ARBA" id="ARBA00023159"/>
    </source>
</evidence>
<keyword evidence="3" id="KW-0010">Activator</keyword>
<evidence type="ECO:0000256" key="4">
    <source>
        <dbReference type="ARBA" id="ARBA00023163"/>
    </source>
</evidence>
<evidence type="ECO:0008006" key="9">
    <source>
        <dbReference type="Google" id="ProtNLM"/>
    </source>
</evidence>
<dbReference type="Proteomes" id="UP001152803">
    <property type="component" value="Unassembled WGS sequence"/>
</dbReference>
<keyword evidence="8" id="KW-1185">Reference proteome</keyword>
<keyword evidence="4" id="KW-0804">Transcription</keyword>
<feature type="region of interest" description="Disordered" evidence="6">
    <location>
        <begin position="129"/>
        <end position="155"/>
    </location>
</feature>
<dbReference type="InterPro" id="IPR026780">
    <property type="entry name" value="PNRC1/2"/>
</dbReference>
<organism evidence="7 8">
    <name type="scientific">Conger conger</name>
    <name type="common">Conger eel</name>
    <name type="synonym">Muraena conger</name>
    <dbReference type="NCBI Taxonomy" id="82655"/>
    <lineage>
        <taxon>Eukaryota</taxon>
        <taxon>Metazoa</taxon>
        <taxon>Chordata</taxon>
        <taxon>Craniata</taxon>
        <taxon>Vertebrata</taxon>
        <taxon>Euteleostomi</taxon>
        <taxon>Actinopterygii</taxon>
        <taxon>Neopterygii</taxon>
        <taxon>Teleostei</taxon>
        <taxon>Anguilliformes</taxon>
        <taxon>Congridae</taxon>
        <taxon>Conger</taxon>
    </lineage>
</organism>
<evidence type="ECO:0000256" key="6">
    <source>
        <dbReference type="SAM" id="MobiDB-lite"/>
    </source>
</evidence>
<evidence type="ECO:0000256" key="1">
    <source>
        <dbReference type="ARBA" id="ARBA00004123"/>
    </source>
</evidence>